<dbReference type="AlphaFoldDB" id="A0A1V2KE08"/>
<accession>A0A1V2KE08</accession>
<protein>
    <submittedName>
        <fullName evidence="2">Uncharacterized protein</fullName>
    </submittedName>
</protein>
<evidence type="ECO:0000313" key="3">
    <source>
        <dbReference type="Proteomes" id="UP000189295"/>
    </source>
</evidence>
<comment type="caution">
    <text evidence="2">The sequence shown here is derived from an EMBL/GenBank/DDBJ whole genome shotgun (WGS) entry which is preliminary data.</text>
</comment>
<sequence length="103" mass="11000">MSLCLACLCFAGSSIANETEELHQTALTAIAMEQVCTKANPGMNASIENAFANDLSMEKIKPEVRKVQSDPTHKAEVAAMVNTLSAPPFQSLQKQLCGAYAPK</sequence>
<feature type="chain" id="PRO_5013228533" evidence="1">
    <location>
        <begin position="17"/>
        <end position="103"/>
    </location>
</feature>
<gene>
    <name evidence="2" type="ORF">BLL36_06860</name>
</gene>
<name>A0A1V2KE08_PSECE</name>
<proteinExistence type="predicted"/>
<dbReference type="EMBL" id="MNPW01000003">
    <property type="protein sequence ID" value="ONH55829.1"/>
    <property type="molecule type" value="Genomic_DNA"/>
</dbReference>
<evidence type="ECO:0000313" key="2">
    <source>
        <dbReference type="EMBL" id="ONH55829.1"/>
    </source>
</evidence>
<feature type="signal peptide" evidence="1">
    <location>
        <begin position="1"/>
        <end position="16"/>
    </location>
</feature>
<evidence type="ECO:0000256" key="1">
    <source>
        <dbReference type="SAM" id="SignalP"/>
    </source>
</evidence>
<reference evidence="2 3" key="1">
    <citation type="submission" date="2016-10" db="EMBL/GenBank/DDBJ databases">
        <title>Pseudomonas lactis sp. nov. and Pseudomonas paralactis sp. nov., isolated from bovine raw milk.</title>
        <authorList>
            <person name="Von Neubeck M."/>
            <person name="Huptas C."/>
            <person name="Glueck C."/>
            <person name="Krewinkel M."/>
            <person name="Stoeckel M."/>
            <person name="Stressler T."/>
            <person name="Fischer L."/>
            <person name="Hinrichs J."/>
            <person name="Scherer S."/>
            <person name="Wenning M."/>
        </authorList>
    </citation>
    <scope>NUCLEOTIDE SEQUENCE [LARGE SCALE GENOMIC DNA]</scope>
    <source>
        <strain evidence="2 3">DSM 17516</strain>
    </source>
</reference>
<keyword evidence="1" id="KW-0732">Signal</keyword>
<dbReference type="Proteomes" id="UP000189295">
    <property type="component" value="Unassembled WGS sequence"/>
</dbReference>
<organism evidence="2 3">
    <name type="scientific">Pseudomonas cedrina subsp. cedrina</name>
    <dbReference type="NCBI Taxonomy" id="76762"/>
    <lineage>
        <taxon>Bacteria</taxon>
        <taxon>Pseudomonadati</taxon>
        <taxon>Pseudomonadota</taxon>
        <taxon>Gammaproteobacteria</taxon>
        <taxon>Pseudomonadales</taxon>
        <taxon>Pseudomonadaceae</taxon>
        <taxon>Pseudomonas</taxon>
    </lineage>
</organism>